<sequence length="250" mass="28039">FLSTGTKGTKTKRSKPKFASDFKQDAAQLLKRNTGISNIVAITASAEYLLPEINRHKIDKLDKVSNQVKTFIDKMRDVVENEKVATGTDKSKTDTLVDDLLHIADLNVWLLKILIIIKEKPYISADLEFVVANRKLNMVAVEDKHIKNIYSPSGFRETQIAANIIACEDENIRATDDKEPIDETIFAIRVLSTHVTFYKASGENSKRKGLDLVEPNRRKAVLEALVNIRTGEENTPATSMPNVSLKKDDE</sequence>
<protein>
    <submittedName>
        <fullName evidence="1">5948_t:CDS:1</fullName>
    </submittedName>
</protein>
<dbReference type="OrthoDB" id="2408098at2759"/>
<accession>A0A9N9IWV0</accession>
<dbReference type="AlphaFoldDB" id="A0A9N9IWV0"/>
<feature type="non-terminal residue" evidence="1">
    <location>
        <position position="250"/>
    </location>
</feature>
<proteinExistence type="predicted"/>
<organism evidence="1 2">
    <name type="scientific">Funneliformis caledonium</name>
    <dbReference type="NCBI Taxonomy" id="1117310"/>
    <lineage>
        <taxon>Eukaryota</taxon>
        <taxon>Fungi</taxon>
        <taxon>Fungi incertae sedis</taxon>
        <taxon>Mucoromycota</taxon>
        <taxon>Glomeromycotina</taxon>
        <taxon>Glomeromycetes</taxon>
        <taxon>Glomerales</taxon>
        <taxon>Glomeraceae</taxon>
        <taxon>Funneliformis</taxon>
    </lineage>
</organism>
<evidence type="ECO:0000313" key="2">
    <source>
        <dbReference type="Proteomes" id="UP000789570"/>
    </source>
</evidence>
<name>A0A9N9IWV0_9GLOM</name>
<reference evidence="1" key="1">
    <citation type="submission" date="2021-06" db="EMBL/GenBank/DDBJ databases">
        <authorList>
            <person name="Kallberg Y."/>
            <person name="Tangrot J."/>
            <person name="Rosling A."/>
        </authorList>
    </citation>
    <scope>NUCLEOTIDE SEQUENCE</scope>
    <source>
        <strain evidence="1">UK204</strain>
    </source>
</reference>
<evidence type="ECO:0000313" key="1">
    <source>
        <dbReference type="EMBL" id="CAG8754317.1"/>
    </source>
</evidence>
<dbReference type="Proteomes" id="UP000789570">
    <property type="component" value="Unassembled WGS sequence"/>
</dbReference>
<gene>
    <name evidence="1" type="ORF">FCALED_LOCUS16504</name>
</gene>
<comment type="caution">
    <text evidence="1">The sequence shown here is derived from an EMBL/GenBank/DDBJ whole genome shotgun (WGS) entry which is preliminary data.</text>
</comment>
<keyword evidence="2" id="KW-1185">Reference proteome</keyword>
<dbReference type="EMBL" id="CAJVPQ010019607">
    <property type="protein sequence ID" value="CAG8754317.1"/>
    <property type="molecule type" value="Genomic_DNA"/>
</dbReference>